<feature type="transmembrane region" description="Helical" evidence="11">
    <location>
        <begin position="1139"/>
        <end position="1157"/>
    </location>
</feature>
<dbReference type="Proteomes" id="UP000224006">
    <property type="component" value="Chromosome X"/>
</dbReference>
<feature type="region of interest" description="Disordered" evidence="10">
    <location>
        <begin position="103"/>
        <end position="156"/>
    </location>
</feature>
<dbReference type="GO" id="GO:0006488">
    <property type="term" value="P:dolichol-linked oligosaccharide biosynthetic process"/>
    <property type="evidence" value="ECO:0007669"/>
    <property type="project" value="InterPro"/>
</dbReference>
<dbReference type="VEuPathDB" id="ToxoDB:BESB_017790"/>
<feature type="region of interest" description="Disordered" evidence="10">
    <location>
        <begin position="1182"/>
        <end position="1236"/>
    </location>
</feature>
<feature type="transmembrane region" description="Helical" evidence="11">
    <location>
        <begin position="916"/>
        <end position="934"/>
    </location>
</feature>
<comment type="function">
    <text evidence="9">Intramembrane glycolipid transporter that operates in the biosynthetic pathway of dolichol-linked oligosaccharides, the glycan precursors employed in protein asparagine (N)-glycosylation. The sequential addition of sugars to dolichol pyrophosphate produces dolichol-linked oligosaccharides containing fourteen sugars, including two GlcNAcs, nine mannoses and three glucoses. Once assembled, the oligosaccharide is transferred from the lipid to nascent proteins by oligosaccharyltransferases. The assembly of dolichol-linked oligosaccharides begins on the cytosolic side of the endoplasmic reticulum membrane and finishes in its lumen. RFT1 could mediate the translocation of the cytosolically oriented intermediate DolPP-GlcNAc2Man5, produced by ALG11, into the ER lumen where dolichol-linked oligosaccharides assembly continues. However, the intramembrane lipid transporter activity could not be confirmed in vitro.</text>
</comment>
<comment type="similarity">
    <text evidence="3">Belongs to the RFT1 family.</text>
</comment>
<feature type="compositionally biased region" description="Low complexity" evidence="10">
    <location>
        <begin position="133"/>
        <end position="153"/>
    </location>
</feature>
<dbReference type="InterPro" id="IPR007594">
    <property type="entry name" value="RFT1"/>
</dbReference>
<evidence type="ECO:0000256" key="9">
    <source>
        <dbReference type="ARBA" id="ARBA00045912"/>
    </source>
</evidence>
<evidence type="ECO:0000256" key="6">
    <source>
        <dbReference type="ARBA" id="ARBA00022989"/>
    </source>
</evidence>
<dbReference type="KEGG" id="bbes:BESB_017790"/>
<comment type="subcellular location">
    <subcellularLocation>
        <location evidence="1">Endoplasmic reticulum membrane</location>
        <topology evidence="1">Multi-pass membrane protein</topology>
    </subcellularLocation>
</comment>
<feature type="transmembrane region" description="Helical" evidence="11">
    <location>
        <begin position="877"/>
        <end position="896"/>
    </location>
</feature>
<comment type="pathway">
    <text evidence="2">Protein modification; protein glycosylation.</text>
</comment>
<dbReference type="GeneID" id="40306840"/>
<keyword evidence="6 11" id="KW-1133">Transmembrane helix</keyword>
<dbReference type="Pfam" id="PF04506">
    <property type="entry name" value="Rft-1"/>
    <property type="match status" value="2"/>
</dbReference>
<feature type="transmembrane region" description="Helical" evidence="11">
    <location>
        <begin position="54"/>
        <end position="73"/>
    </location>
</feature>
<keyword evidence="4 11" id="KW-0812">Transmembrane</keyword>
<feature type="compositionally biased region" description="Basic and acidic residues" evidence="10">
    <location>
        <begin position="109"/>
        <end position="125"/>
    </location>
</feature>
<dbReference type="EMBL" id="NWUJ01000011">
    <property type="protein sequence ID" value="PFH32461.1"/>
    <property type="molecule type" value="Genomic_DNA"/>
</dbReference>
<feature type="transmembrane region" description="Helical" evidence="11">
    <location>
        <begin position="979"/>
        <end position="1002"/>
    </location>
</feature>
<name>A0A2A9M844_BESBE</name>
<feature type="transmembrane region" description="Helical" evidence="11">
    <location>
        <begin position="955"/>
        <end position="973"/>
    </location>
</feature>
<comment type="caution">
    <text evidence="12">The sequence shown here is derived from an EMBL/GenBank/DDBJ whole genome shotgun (WGS) entry which is preliminary data.</text>
</comment>
<feature type="region of interest" description="Disordered" evidence="10">
    <location>
        <begin position="555"/>
        <end position="580"/>
    </location>
</feature>
<evidence type="ECO:0000256" key="2">
    <source>
        <dbReference type="ARBA" id="ARBA00004922"/>
    </source>
</evidence>
<evidence type="ECO:0000256" key="10">
    <source>
        <dbReference type="SAM" id="MobiDB-lite"/>
    </source>
</evidence>
<organism evidence="12 13">
    <name type="scientific">Besnoitia besnoiti</name>
    <name type="common">Apicomplexan protozoan</name>
    <dbReference type="NCBI Taxonomy" id="94643"/>
    <lineage>
        <taxon>Eukaryota</taxon>
        <taxon>Sar</taxon>
        <taxon>Alveolata</taxon>
        <taxon>Apicomplexa</taxon>
        <taxon>Conoidasida</taxon>
        <taxon>Coccidia</taxon>
        <taxon>Eucoccidiorida</taxon>
        <taxon>Eimeriorina</taxon>
        <taxon>Sarcocystidae</taxon>
        <taxon>Besnoitia</taxon>
    </lineage>
</organism>
<dbReference type="RefSeq" id="XP_029216470.1">
    <property type="nucleotide sequence ID" value="XM_029360494.1"/>
</dbReference>
<evidence type="ECO:0000256" key="8">
    <source>
        <dbReference type="ARBA" id="ARBA00044793"/>
    </source>
</evidence>
<evidence type="ECO:0000256" key="1">
    <source>
        <dbReference type="ARBA" id="ARBA00004477"/>
    </source>
</evidence>
<feature type="transmembrane region" description="Helical" evidence="11">
    <location>
        <begin position="171"/>
        <end position="193"/>
    </location>
</feature>
<feature type="region of interest" description="Disordered" evidence="10">
    <location>
        <begin position="1057"/>
        <end position="1107"/>
    </location>
</feature>
<dbReference type="GO" id="GO:0034203">
    <property type="term" value="P:glycolipid translocation"/>
    <property type="evidence" value="ECO:0007669"/>
    <property type="project" value="TreeGrafter"/>
</dbReference>
<feature type="compositionally biased region" description="Basic and acidic residues" evidence="10">
    <location>
        <begin position="333"/>
        <end position="354"/>
    </location>
</feature>
<keyword evidence="5" id="KW-0256">Endoplasmic reticulum</keyword>
<keyword evidence="13" id="KW-1185">Reference proteome</keyword>
<evidence type="ECO:0000256" key="3">
    <source>
        <dbReference type="ARBA" id="ARBA00010288"/>
    </source>
</evidence>
<evidence type="ECO:0000256" key="7">
    <source>
        <dbReference type="ARBA" id="ARBA00023136"/>
    </source>
</evidence>
<dbReference type="GO" id="GO:0005789">
    <property type="term" value="C:endoplasmic reticulum membrane"/>
    <property type="evidence" value="ECO:0007669"/>
    <property type="project" value="UniProtKB-SubCell"/>
</dbReference>
<feature type="region of interest" description="Disordered" evidence="10">
    <location>
        <begin position="713"/>
        <end position="752"/>
    </location>
</feature>
<feature type="region of interest" description="Disordered" evidence="10">
    <location>
        <begin position="288"/>
        <end position="362"/>
    </location>
</feature>
<feature type="region of interest" description="Disordered" evidence="10">
    <location>
        <begin position="828"/>
        <end position="855"/>
    </location>
</feature>
<accession>A0A2A9M844</accession>
<evidence type="ECO:0000313" key="13">
    <source>
        <dbReference type="Proteomes" id="UP000224006"/>
    </source>
</evidence>
<evidence type="ECO:0000256" key="5">
    <source>
        <dbReference type="ARBA" id="ARBA00022824"/>
    </source>
</evidence>
<dbReference type="AlphaFoldDB" id="A0A2A9M844"/>
<proteinExistence type="inferred from homology"/>
<reference evidence="12 13" key="1">
    <citation type="submission" date="2017-09" db="EMBL/GenBank/DDBJ databases">
        <title>Genome sequencing of Besnoitia besnoiti strain Bb-Ger1.</title>
        <authorList>
            <person name="Schares G."/>
            <person name="Venepally P."/>
            <person name="Lorenzi H.A."/>
        </authorList>
    </citation>
    <scope>NUCLEOTIDE SEQUENCE [LARGE SCALE GENOMIC DNA]</scope>
    <source>
        <strain evidence="12 13">Bb-Ger1</strain>
    </source>
</reference>
<protein>
    <recommendedName>
        <fullName evidence="8">Man(5)GlcNAc(2)-PP-dolichol translocation protein RFT1</fullName>
    </recommendedName>
</protein>
<evidence type="ECO:0000313" key="12">
    <source>
        <dbReference type="EMBL" id="PFH32461.1"/>
    </source>
</evidence>
<feature type="compositionally biased region" description="Low complexity" evidence="10">
    <location>
        <begin position="1077"/>
        <end position="1093"/>
    </location>
</feature>
<evidence type="ECO:0000256" key="4">
    <source>
        <dbReference type="ARBA" id="ARBA00022692"/>
    </source>
</evidence>
<sequence>MKLPTAPPPAAAASDAGGGSGSSLAPFLLQLLSKLFSVFSSVVLSRVFGLPANILAAAVFHLPTLQTTALFLLREGLRRTATRPIGGVGESVREDALCGGEEASDALSSDEKEGAPDARRGDGRGLRRGRARGSGARRASSSGDRSRGSFTRSRLFHGSAQRSRRCSSMNLAFLGVLSSALFSAILAIVWLAALPDLRSASSADASASGAPPRAGRQLGFGSFRARGVLEPTPQERNHELEVTEDAATVWSYRLAVGLFCLATLLEAAAEPFLTAVVLRASEAGAGGSRGAAEAAVYPEATGERSDRNRAYSDGGGTARGGQPSESVVPRGQRRGEGQKRDGLSPESRKNDSEPACRGNAAATRDADEACRLRALAEAAATVSKMATILALLGFLRVIRPRLVTLHTMQAPVCHDAAGVCGASYASREPASWDPLGGSAPPPQSLFSAAASLLPAHWRLTLALACSHPLAAFGGGQVVYSLVWLFVLARAALQGGASMCEGGEEEKGEARGKRKEGKLRFTLFVFRRYLQALQNVCCGRCSCSYTRCRPHERTRSANSSEAAFQPPRASPPPPAFSRGRAPSLAPEAAEVGARRASDSAWSLRRLRRVVVCLREVVTRAHMRLSSAKEHLVIAEHRRLLRVNFGLMLQKFLGTEGEKLLLLALLSPDAAGEYAFVSAAASIFCRLFFAPIEEAAFTAFCAQPVKATALASVGPAGGTETMEPSGPKAPGPRGNTRQEGGRGSGTEAKENGEIRLISRRSAILPVGGNMQHHLTSRKEVDDCSLHQAGNLANSGLQPPSGLRCRSHVHSADRHKETCEAVYGSFCGDESPRGGAGPADEGQEEVASPAGDRPLPDSSLEAAYASDGAFGPSLPLLRRVLALEGTLGLVAAANGPLFARAALRFVYGPRWGNCPGAVAALQVYSVYLFLLAVYGLLDAYTMATASPEMLRLLRRLNGVATAFHLVVSLPSCVSLYPERQAAAVVGMQCLFAVAKIGFSLLPFAYRLASLWLKPARSLESLRVVSHASPRSKVARGSAAFDTQDKSLRCAEPHSVRSGLFSETFETERDPPSRWRSLAEASPKGARGGASAAASPSELWTPQRDSGGSEKARFANEPLDLGSLLSCVPSAALLLLPPSLVSLVLPIVCWALFAAAVLAAARRAPQMSCSRSEPFAKEFFAAPDMSPSVQDASGAAEECQSHEEGGAETSERMSCSRRSSRNRIKRTRDGSDAAGGRVSHPPRPCACLAQRSAWRNGSSRFWWARPSLRASSCLWHGRF</sequence>
<dbReference type="PANTHER" id="PTHR13117:SF5">
    <property type="entry name" value="PROTEIN RFT1 HOMOLOG"/>
    <property type="match status" value="1"/>
</dbReference>
<feature type="compositionally biased region" description="Basic and acidic residues" evidence="10">
    <location>
        <begin position="1195"/>
        <end position="1207"/>
    </location>
</feature>
<gene>
    <name evidence="12" type="ORF">BESB_017790</name>
</gene>
<keyword evidence="7 11" id="KW-0472">Membrane</keyword>
<dbReference type="OrthoDB" id="348760at2759"/>
<evidence type="ECO:0000256" key="11">
    <source>
        <dbReference type="SAM" id="Phobius"/>
    </source>
</evidence>
<feature type="compositionally biased region" description="Basic and acidic residues" evidence="10">
    <location>
        <begin position="301"/>
        <end position="310"/>
    </location>
</feature>
<dbReference type="PANTHER" id="PTHR13117">
    <property type="entry name" value="ENDOPLASMIC RETICULUM MULTISPAN TRANSMEMBRANE PROTEIN-RELATED"/>
    <property type="match status" value="1"/>
</dbReference>